<evidence type="ECO:0000313" key="2">
    <source>
        <dbReference type="EMBL" id="JAE28467.1"/>
    </source>
</evidence>
<keyword evidence="1" id="KW-0472">Membrane</keyword>
<keyword evidence="1" id="KW-0812">Transmembrane</keyword>
<proteinExistence type="predicted"/>
<accession>A0A0A9GV97</accession>
<dbReference type="EMBL" id="GBRH01169429">
    <property type="protein sequence ID" value="JAE28467.1"/>
    <property type="molecule type" value="Transcribed_RNA"/>
</dbReference>
<reference evidence="2" key="1">
    <citation type="submission" date="2014-09" db="EMBL/GenBank/DDBJ databases">
        <authorList>
            <person name="Magalhaes I.L.F."/>
            <person name="Oliveira U."/>
            <person name="Santos F.R."/>
            <person name="Vidigal T.H.D.A."/>
            <person name="Brescovit A.D."/>
            <person name="Santos A.J."/>
        </authorList>
    </citation>
    <scope>NUCLEOTIDE SEQUENCE</scope>
    <source>
        <tissue evidence="2">Shoot tissue taken approximately 20 cm above the soil surface</tissue>
    </source>
</reference>
<reference evidence="2" key="2">
    <citation type="journal article" date="2015" name="Data Brief">
        <title>Shoot transcriptome of the giant reed, Arundo donax.</title>
        <authorList>
            <person name="Barrero R.A."/>
            <person name="Guerrero F.D."/>
            <person name="Moolhuijzen P."/>
            <person name="Goolsby J.A."/>
            <person name="Tidwell J."/>
            <person name="Bellgard S.E."/>
            <person name="Bellgard M.I."/>
        </authorList>
    </citation>
    <scope>NUCLEOTIDE SEQUENCE</scope>
    <source>
        <tissue evidence="2">Shoot tissue taken approximately 20 cm above the soil surface</tissue>
    </source>
</reference>
<feature type="transmembrane region" description="Helical" evidence="1">
    <location>
        <begin position="35"/>
        <end position="54"/>
    </location>
</feature>
<protein>
    <submittedName>
        <fullName evidence="2">Uncharacterized protein</fullName>
    </submittedName>
</protein>
<name>A0A0A9GV97_ARUDO</name>
<keyword evidence="1" id="KW-1133">Transmembrane helix</keyword>
<evidence type="ECO:0000256" key="1">
    <source>
        <dbReference type="SAM" id="Phobius"/>
    </source>
</evidence>
<organism evidence="2">
    <name type="scientific">Arundo donax</name>
    <name type="common">Giant reed</name>
    <name type="synonym">Donax arundinaceus</name>
    <dbReference type="NCBI Taxonomy" id="35708"/>
    <lineage>
        <taxon>Eukaryota</taxon>
        <taxon>Viridiplantae</taxon>
        <taxon>Streptophyta</taxon>
        <taxon>Embryophyta</taxon>
        <taxon>Tracheophyta</taxon>
        <taxon>Spermatophyta</taxon>
        <taxon>Magnoliopsida</taxon>
        <taxon>Liliopsida</taxon>
        <taxon>Poales</taxon>
        <taxon>Poaceae</taxon>
        <taxon>PACMAD clade</taxon>
        <taxon>Arundinoideae</taxon>
        <taxon>Arundineae</taxon>
        <taxon>Arundo</taxon>
    </lineage>
</organism>
<sequence length="58" mass="6707">MVKVVLLDYQFNHIGKNGCKPTGYRYIVCSKLKELRLLLCSLFRLALLFSTLFLCPLI</sequence>
<dbReference type="AlphaFoldDB" id="A0A0A9GV97"/>